<dbReference type="PROSITE" id="PS50007">
    <property type="entry name" value="PIPLC_X_DOMAIN"/>
    <property type="match status" value="1"/>
</dbReference>
<feature type="domain" description="GP-PDE" evidence="2">
    <location>
        <begin position="79"/>
        <end position="332"/>
    </location>
</feature>
<dbReference type="GO" id="GO:0006644">
    <property type="term" value="P:phospholipid metabolic process"/>
    <property type="evidence" value="ECO:0007669"/>
    <property type="project" value="TreeGrafter"/>
</dbReference>
<proteinExistence type="predicted"/>
<keyword evidence="1" id="KW-0812">Transmembrane</keyword>
<dbReference type="InterPro" id="IPR017946">
    <property type="entry name" value="PLC-like_Pdiesterase_TIM-brl"/>
</dbReference>
<sequence>MFFTMLTFILNAFYYTFSFFYYLMSFCHTVLPFGLDVGLVGFAAYYLTKLKKPEPQNVLSIFGPDPWGKESQQHPEKVVRCIAHRGAALDAPENTMEAFKYCVEHDCNIIELDVRASRDGKLILLHDEGLERLTGTDISSVRTTDWDRIKDIDVGSTHPNRKQFKDVRLCLLDDALDYLLANNVKIIIDVKGEDKQVIAGILSAYASRPALYQHAAVTCFNPFVLYQIRRNNPDIVGALSYRPYCFSSQDYDAEKGPNNPRFGDNLAMHGLLRVADSVHALVWRWAARWCAVSAVLLHKDIVSAYVSYNYTTSFYPRLRSRHKRIKSSLCDI</sequence>
<dbReference type="Proteomes" id="UP001153321">
    <property type="component" value="Chromosome 25"/>
</dbReference>
<dbReference type="GO" id="GO:0070291">
    <property type="term" value="P:N-acylethanolamine metabolic process"/>
    <property type="evidence" value="ECO:0007669"/>
    <property type="project" value="TreeGrafter"/>
</dbReference>
<dbReference type="AlphaFoldDB" id="A0A9P0I8G7"/>
<keyword evidence="4" id="KW-1185">Reference proteome</keyword>
<organism evidence="3 4">
    <name type="scientific">Spodoptera littoralis</name>
    <name type="common">Egyptian cotton leafworm</name>
    <dbReference type="NCBI Taxonomy" id="7109"/>
    <lineage>
        <taxon>Eukaryota</taxon>
        <taxon>Metazoa</taxon>
        <taxon>Ecdysozoa</taxon>
        <taxon>Arthropoda</taxon>
        <taxon>Hexapoda</taxon>
        <taxon>Insecta</taxon>
        <taxon>Pterygota</taxon>
        <taxon>Neoptera</taxon>
        <taxon>Endopterygota</taxon>
        <taxon>Lepidoptera</taxon>
        <taxon>Glossata</taxon>
        <taxon>Ditrysia</taxon>
        <taxon>Noctuoidea</taxon>
        <taxon>Noctuidae</taxon>
        <taxon>Amphipyrinae</taxon>
        <taxon>Spodoptera</taxon>
    </lineage>
</organism>
<dbReference type="InterPro" id="IPR030395">
    <property type="entry name" value="GP_PDE_dom"/>
</dbReference>
<dbReference type="PROSITE" id="PS51704">
    <property type="entry name" value="GP_PDE"/>
    <property type="match status" value="1"/>
</dbReference>
<dbReference type="EMBL" id="LR824556">
    <property type="protein sequence ID" value="CAH1642099.1"/>
    <property type="molecule type" value="Genomic_DNA"/>
</dbReference>
<dbReference type="GO" id="GO:0005886">
    <property type="term" value="C:plasma membrane"/>
    <property type="evidence" value="ECO:0007669"/>
    <property type="project" value="TreeGrafter"/>
</dbReference>
<evidence type="ECO:0000259" key="2">
    <source>
        <dbReference type="PROSITE" id="PS51704"/>
    </source>
</evidence>
<dbReference type="Gene3D" id="3.20.20.190">
    <property type="entry name" value="Phosphatidylinositol (PI) phosphodiesterase"/>
    <property type="match status" value="1"/>
</dbReference>
<evidence type="ECO:0000256" key="1">
    <source>
        <dbReference type="SAM" id="Phobius"/>
    </source>
</evidence>
<evidence type="ECO:0000313" key="4">
    <source>
        <dbReference type="Proteomes" id="UP001153321"/>
    </source>
</evidence>
<name>A0A9P0I8G7_SPOLI</name>
<dbReference type="PANTHER" id="PTHR46320:SF1">
    <property type="entry name" value="GLYCEROPHOSPHODIESTER PHOSPHODIESTERASE 1"/>
    <property type="match status" value="1"/>
</dbReference>
<dbReference type="GO" id="GO:0008889">
    <property type="term" value="F:glycerophosphodiester phosphodiesterase activity"/>
    <property type="evidence" value="ECO:0007669"/>
    <property type="project" value="TreeGrafter"/>
</dbReference>
<dbReference type="SUPFAM" id="SSF51695">
    <property type="entry name" value="PLC-like phosphodiesterases"/>
    <property type="match status" value="1"/>
</dbReference>
<accession>A0A9P0I8G7</accession>
<reference evidence="3" key="1">
    <citation type="submission" date="2022-02" db="EMBL/GenBank/DDBJ databases">
        <authorList>
            <person name="King R."/>
        </authorList>
    </citation>
    <scope>NUCLEOTIDE SEQUENCE</scope>
</reference>
<dbReference type="Pfam" id="PF03009">
    <property type="entry name" value="GDPD"/>
    <property type="match status" value="1"/>
</dbReference>
<keyword evidence="1" id="KW-1133">Transmembrane helix</keyword>
<evidence type="ECO:0000313" key="3">
    <source>
        <dbReference type="EMBL" id="CAH1642099.1"/>
    </source>
</evidence>
<keyword evidence="1" id="KW-0472">Membrane</keyword>
<dbReference type="GO" id="GO:0006580">
    <property type="term" value="P:ethanolamine metabolic process"/>
    <property type="evidence" value="ECO:0007669"/>
    <property type="project" value="TreeGrafter"/>
</dbReference>
<feature type="transmembrane region" description="Helical" evidence="1">
    <location>
        <begin position="20"/>
        <end position="47"/>
    </location>
</feature>
<dbReference type="PANTHER" id="PTHR46320">
    <property type="entry name" value="GLYCEROPHOSPHODIESTER PHOSPHODIESTERASE 1"/>
    <property type="match status" value="1"/>
</dbReference>
<gene>
    <name evidence="3" type="ORF">SPLIT_LOCUS7455</name>
</gene>
<protein>
    <recommendedName>
        <fullName evidence="2">GP-PDE domain-containing protein</fullName>
    </recommendedName>
</protein>